<accession>A0ABQ6P8Z7</accession>
<evidence type="ECO:0000313" key="3">
    <source>
        <dbReference type="Proteomes" id="UP001187221"/>
    </source>
</evidence>
<sequence>MSKLWHVDHQRGRGQSADPGNGHEASDALIKGATLLSDLRNHLIQGFDVRVDVIDPAAKLVLHKRVARCGETRLCGDLIFDHGPPSCQQLSEIMNIFAFNALWGQIKDHAHSCQHPGINAVGLGQTADSLSKAPRLLRIDLDERLPRQAEVSFKPTMICAGRLENDQHPLILTQPCA</sequence>
<dbReference type="Proteomes" id="UP001187221">
    <property type="component" value="Unassembled WGS sequence"/>
</dbReference>
<evidence type="ECO:0000313" key="2">
    <source>
        <dbReference type="EMBL" id="GMM61743.1"/>
    </source>
</evidence>
<dbReference type="EMBL" id="BTFW01000001">
    <property type="protein sequence ID" value="GMM61743.1"/>
    <property type="molecule type" value="Genomic_DNA"/>
</dbReference>
<evidence type="ECO:0000256" key="1">
    <source>
        <dbReference type="SAM" id="MobiDB-lite"/>
    </source>
</evidence>
<feature type="compositionally biased region" description="Basic and acidic residues" evidence="1">
    <location>
        <begin position="1"/>
        <end position="11"/>
    </location>
</feature>
<feature type="region of interest" description="Disordered" evidence="1">
    <location>
        <begin position="1"/>
        <end position="24"/>
    </location>
</feature>
<reference evidence="2 3" key="1">
    <citation type="submission" date="2023-06" db="EMBL/GenBank/DDBJ databases">
        <title>Draft genome sequence of Novosphingobium sp. strain IK01.</title>
        <authorList>
            <person name="Hatamoto M."/>
            <person name="Ikarashi T."/>
            <person name="Yamaguchi T."/>
        </authorList>
    </citation>
    <scope>NUCLEOTIDE SEQUENCE [LARGE SCALE GENOMIC DNA]</scope>
    <source>
        <strain evidence="2 3">IK01</strain>
    </source>
</reference>
<keyword evidence="3" id="KW-1185">Reference proteome</keyword>
<protein>
    <submittedName>
        <fullName evidence="2">Uncharacterized protein</fullName>
    </submittedName>
</protein>
<comment type="caution">
    <text evidence="2">The sequence shown here is derived from an EMBL/GenBank/DDBJ whole genome shotgun (WGS) entry which is preliminary data.</text>
</comment>
<gene>
    <name evidence="2" type="ORF">NUTIK01_25200</name>
</gene>
<organism evidence="2 3">
    <name type="scientific">Novosphingobium pituita</name>
    <dbReference type="NCBI Taxonomy" id="3056842"/>
    <lineage>
        <taxon>Bacteria</taxon>
        <taxon>Pseudomonadati</taxon>
        <taxon>Pseudomonadota</taxon>
        <taxon>Alphaproteobacteria</taxon>
        <taxon>Sphingomonadales</taxon>
        <taxon>Sphingomonadaceae</taxon>
        <taxon>Novosphingobium</taxon>
    </lineage>
</organism>
<name>A0ABQ6P8Z7_9SPHN</name>
<proteinExistence type="predicted"/>